<organism evidence="2 3">
    <name type="scientific">Astatotilapia calliptera</name>
    <name type="common">Eastern happy</name>
    <name type="synonym">Chromis callipterus</name>
    <dbReference type="NCBI Taxonomy" id="8154"/>
    <lineage>
        <taxon>Eukaryota</taxon>
        <taxon>Metazoa</taxon>
        <taxon>Chordata</taxon>
        <taxon>Craniata</taxon>
        <taxon>Vertebrata</taxon>
        <taxon>Euteleostomi</taxon>
        <taxon>Actinopterygii</taxon>
        <taxon>Neopterygii</taxon>
        <taxon>Teleostei</taxon>
        <taxon>Neoteleostei</taxon>
        <taxon>Acanthomorphata</taxon>
        <taxon>Ovalentaria</taxon>
        <taxon>Cichlomorphae</taxon>
        <taxon>Cichliformes</taxon>
        <taxon>Cichlidae</taxon>
        <taxon>African cichlids</taxon>
        <taxon>Pseudocrenilabrinae</taxon>
        <taxon>Haplochromini</taxon>
        <taxon>Astatotilapia</taxon>
    </lineage>
</organism>
<sequence length="303" mass="33955">MMKDKLSYQNSPRCPLGVWYACSSGSDPLPEFKVLTALLDRDFLAPLFSTTCGSISHRELDTCPYEQHIFLNIIPASHPGVLDTEDSLIERSDEFFNDLCVFRSLNKDECVHSGQTEFSQGNQPVTQLLTDKDGPQANMDSHQCTFSYRINSRLFPVPLHSQECCPLCKKPKSSHPHTVAEPALIRVSIPRTRLLPPYIYKAHRRCSFDPSDSLGLPLHCLSGWSNTGQSTLPPPSSLDLQSSVNVKNPKGPLNKQLEDRSALRVSHNPNQISDVARLARHNFQRFNPKRRVGGISYPPYPAC</sequence>
<evidence type="ECO:0000256" key="1">
    <source>
        <dbReference type="SAM" id="MobiDB-lite"/>
    </source>
</evidence>
<gene>
    <name evidence="2" type="primary">MIIP</name>
</gene>
<name>A0AAX7TDI1_ASTCA</name>
<proteinExistence type="predicted"/>
<dbReference type="GO" id="GO:0030336">
    <property type="term" value="P:negative regulation of cell migration"/>
    <property type="evidence" value="ECO:0007669"/>
    <property type="project" value="InterPro"/>
</dbReference>
<reference evidence="2" key="2">
    <citation type="submission" date="2025-08" db="UniProtKB">
        <authorList>
            <consortium name="Ensembl"/>
        </authorList>
    </citation>
    <scope>IDENTIFICATION</scope>
</reference>
<dbReference type="GeneTree" id="ENSGT00390000003768"/>
<keyword evidence="3" id="KW-1185">Reference proteome</keyword>
<dbReference type="Pfam" id="PF15734">
    <property type="entry name" value="MIIP"/>
    <property type="match status" value="1"/>
</dbReference>
<evidence type="ECO:0000313" key="2">
    <source>
        <dbReference type="Ensembl" id="ENSACLP00000054687.1"/>
    </source>
</evidence>
<feature type="region of interest" description="Disordered" evidence="1">
    <location>
        <begin position="231"/>
        <end position="254"/>
    </location>
</feature>
<dbReference type="PANTHER" id="PTHR34831:SF1">
    <property type="entry name" value="MIGRATION AND INVASION-INHIBITORY PROTEIN"/>
    <property type="match status" value="1"/>
</dbReference>
<evidence type="ECO:0000313" key="3">
    <source>
        <dbReference type="Proteomes" id="UP000265100"/>
    </source>
</evidence>
<reference evidence="2" key="3">
    <citation type="submission" date="2025-09" db="UniProtKB">
        <authorList>
            <consortium name="Ensembl"/>
        </authorList>
    </citation>
    <scope>IDENTIFICATION</scope>
</reference>
<evidence type="ECO:0008006" key="4">
    <source>
        <dbReference type="Google" id="ProtNLM"/>
    </source>
</evidence>
<dbReference type="Ensembl" id="ENSACLT00000052236.1">
    <property type="protein sequence ID" value="ENSACLP00000054687.1"/>
    <property type="gene ID" value="ENSACLG00000015537.2"/>
</dbReference>
<accession>A0AAX7TDI1</accession>
<dbReference type="Proteomes" id="UP000265100">
    <property type="component" value="Chromosome 5"/>
</dbReference>
<dbReference type="InterPro" id="IPR031466">
    <property type="entry name" value="MIIP"/>
</dbReference>
<reference evidence="2" key="1">
    <citation type="submission" date="2018-05" db="EMBL/GenBank/DDBJ databases">
        <authorList>
            <person name="Datahose"/>
        </authorList>
    </citation>
    <scope>NUCLEOTIDE SEQUENCE</scope>
</reference>
<protein>
    <recommendedName>
        <fullName evidence="4">Migration and invasion inhibitory protein</fullName>
    </recommendedName>
</protein>
<dbReference type="AlphaFoldDB" id="A0AAX7TDI1"/>
<dbReference type="GO" id="GO:0010972">
    <property type="term" value="P:negative regulation of G2/M transition of mitotic cell cycle"/>
    <property type="evidence" value="ECO:0007669"/>
    <property type="project" value="InterPro"/>
</dbReference>
<dbReference type="PANTHER" id="PTHR34831">
    <property type="entry name" value="MIGRATION AND INVASION-INHIBITORY PROTEIN"/>
    <property type="match status" value="1"/>
</dbReference>